<dbReference type="Pfam" id="PF17253">
    <property type="entry name" value="DUF5320"/>
    <property type="match status" value="1"/>
</dbReference>
<keyword evidence="1" id="KW-0175">Coiled coil</keyword>
<dbReference type="InterPro" id="IPR035205">
    <property type="entry name" value="DUF5320"/>
</dbReference>
<proteinExistence type="predicted"/>
<feature type="coiled-coil region" evidence="1">
    <location>
        <begin position="51"/>
        <end position="85"/>
    </location>
</feature>
<protein>
    <submittedName>
        <fullName evidence="2">rRNA methyltransferase</fullName>
    </submittedName>
</protein>
<name>A0A660SFB2_UNCW3</name>
<dbReference type="Proteomes" id="UP000268469">
    <property type="component" value="Unassembled WGS sequence"/>
</dbReference>
<dbReference type="AlphaFoldDB" id="A0A660SFB2"/>
<dbReference type="GO" id="GO:0032259">
    <property type="term" value="P:methylation"/>
    <property type="evidence" value="ECO:0007669"/>
    <property type="project" value="UniProtKB-KW"/>
</dbReference>
<comment type="caution">
    <text evidence="2">The sequence shown here is derived from an EMBL/GenBank/DDBJ whole genome shotgun (WGS) entry which is preliminary data.</text>
</comment>
<evidence type="ECO:0000313" key="3">
    <source>
        <dbReference type="Proteomes" id="UP000268469"/>
    </source>
</evidence>
<keyword evidence="2" id="KW-0808">Transferase</keyword>
<gene>
    <name evidence="2" type="ORF">DRP53_08035</name>
</gene>
<dbReference type="EMBL" id="QNBE01000081">
    <property type="protein sequence ID" value="RKX69505.1"/>
    <property type="molecule type" value="Genomic_DNA"/>
</dbReference>
<accession>A0A660SFB2</accession>
<dbReference type="GO" id="GO:0008168">
    <property type="term" value="F:methyltransferase activity"/>
    <property type="evidence" value="ECO:0007669"/>
    <property type="project" value="UniProtKB-KW"/>
</dbReference>
<evidence type="ECO:0000256" key="1">
    <source>
        <dbReference type="SAM" id="Coils"/>
    </source>
</evidence>
<reference evidence="2 3" key="1">
    <citation type="submission" date="2018-06" db="EMBL/GenBank/DDBJ databases">
        <title>Extensive metabolic versatility and redundancy in microbially diverse, dynamic hydrothermal sediments.</title>
        <authorList>
            <person name="Dombrowski N."/>
            <person name="Teske A."/>
            <person name="Baker B.J."/>
        </authorList>
    </citation>
    <scope>NUCLEOTIDE SEQUENCE [LARGE SCALE GENOMIC DNA]</scope>
    <source>
        <strain evidence="2">B36_G15</strain>
    </source>
</reference>
<keyword evidence="2" id="KW-0489">Methyltransferase</keyword>
<evidence type="ECO:0000313" key="2">
    <source>
        <dbReference type="EMBL" id="RKX69505.1"/>
    </source>
</evidence>
<sequence>MPFGMGPWGWFVWPYLAQWMGYGYPLFGGYPWYGAPYPGYPGYGTLYGYPQMSKEEEISMLREQAKTLKQELDRINARIKELQMTERKAK</sequence>
<organism evidence="2 3">
    <name type="scientific">candidate division WOR-3 bacterium</name>
    <dbReference type="NCBI Taxonomy" id="2052148"/>
    <lineage>
        <taxon>Bacteria</taxon>
        <taxon>Bacteria division WOR-3</taxon>
    </lineage>
</organism>